<dbReference type="Proteomes" id="UP000501773">
    <property type="component" value="Segment"/>
</dbReference>
<proteinExistence type="predicted"/>
<name>A0A6G9LLN5_9CAUD</name>
<keyword evidence="2" id="KW-1185">Reference proteome</keyword>
<organism evidence="1 2">
    <name type="scientific">Enterococcus phage nattely</name>
    <dbReference type="NCBI Taxonomy" id="2719593"/>
    <lineage>
        <taxon>Viruses</taxon>
        <taxon>Duplodnaviria</taxon>
        <taxon>Heunggongvirae</taxon>
        <taxon>Uroviricota</taxon>
        <taxon>Caudoviricetes</taxon>
        <taxon>Andrewesvirinae</taxon>
        <taxon>Vipetofemvirus</taxon>
        <taxon>Vipetofemvirus nattely</taxon>
    </lineage>
</organism>
<protein>
    <submittedName>
        <fullName evidence="1">Uncharacterized protein</fullName>
    </submittedName>
</protein>
<dbReference type="EMBL" id="MT119360">
    <property type="protein sequence ID" value="QIQ66297.1"/>
    <property type="molecule type" value="Genomic_DNA"/>
</dbReference>
<reference evidence="2" key="1">
    <citation type="submission" date="2020-02" db="EMBL/GenBank/DDBJ databases">
        <authorList>
            <person name="Olsen N.S."/>
            <person name="Forero-Junco L."/>
            <person name="Kot W."/>
            <person name="Hansen L.H."/>
        </authorList>
    </citation>
    <scope>NUCLEOTIDE SEQUENCE [LARGE SCALE GENOMIC DNA]</scope>
</reference>
<evidence type="ECO:0000313" key="1">
    <source>
        <dbReference type="EMBL" id="QIQ66297.1"/>
    </source>
</evidence>
<sequence>MEEKIFIVYVKTINGSDNLMPISAISEEEATQKALKSSLVSEVIGVDKNGK</sequence>
<gene>
    <name evidence="1" type="ORF">nattely_130</name>
</gene>
<evidence type="ECO:0000313" key="2">
    <source>
        <dbReference type="Proteomes" id="UP000501773"/>
    </source>
</evidence>
<accession>A0A6G9LLN5</accession>